<dbReference type="Gene3D" id="3.30.413.10">
    <property type="entry name" value="Sulfite Reductase Hemoprotein, domain 1"/>
    <property type="match status" value="1"/>
</dbReference>
<name>A0AAJ2LSR3_9HYPH</name>
<evidence type="ECO:0000256" key="4">
    <source>
        <dbReference type="ARBA" id="ARBA00023014"/>
    </source>
</evidence>
<dbReference type="EMBL" id="JAVLSF010001406">
    <property type="protein sequence ID" value="MDR9778951.1"/>
    <property type="molecule type" value="Genomic_DNA"/>
</dbReference>
<proteinExistence type="predicted"/>
<dbReference type="InterPro" id="IPR006067">
    <property type="entry name" value="NO2/SO3_Rdtase_4Fe4S_dom"/>
</dbReference>
<dbReference type="GO" id="GO:0020037">
    <property type="term" value="F:heme binding"/>
    <property type="evidence" value="ECO:0007669"/>
    <property type="project" value="InterPro"/>
</dbReference>
<gene>
    <name evidence="6" type="ORF">RJJ65_41110</name>
</gene>
<keyword evidence="3" id="KW-0408">Iron</keyword>
<dbReference type="InterPro" id="IPR045854">
    <property type="entry name" value="NO2/SO3_Rdtase_4Fe4S_sf"/>
</dbReference>
<reference evidence="6" key="1">
    <citation type="submission" date="2023-04" db="EMBL/GenBank/DDBJ databases">
        <title>Genomic characterization of faba bean (Vicia faba) microsymbionts in Mexican soils.</title>
        <authorList>
            <person name="Rivera Orduna F.N."/>
            <person name="Guevara-Luna J."/>
            <person name="Yan J."/>
            <person name="Arroyo-Herrera I."/>
            <person name="Li Y."/>
            <person name="Vasquez-Murrieta M.S."/>
            <person name="Wang E.T."/>
        </authorList>
    </citation>
    <scope>NUCLEOTIDE SEQUENCE</scope>
    <source>
        <strain evidence="6">CH26</strain>
    </source>
</reference>
<feature type="non-terminal residue" evidence="6">
    <location>
        <position position="106"/>
    </location>
</feature>
<keyword evidence="4" id="KW-0411">Iron-sulfur</keyword>
<evidence type="ECO:0000313" key="6">
    <source>
        <dbReference type="EMBL" id="MDR9778951.1"/>
    </source>
</evidence>
<dbReference type="AlphaFoldDB" id="A0AAJ2LSR3"/>
<evidence type="ECO:0000256" key="3">
    <source>
        <dbReference type="ARBA" id="ARBA00023004"/>
    </source>
</evidence>
<accession>A0AAJ2LSR3</accession>
<sequence length="106" mass="12206">IGSFIREFLPREELLAYLEAIVRVYNLHGRRDNKFKARIKILVRALTPEVFAQMVEAEFTQIRGMRTADAELLARMDAVFTAPNYAQLDNADLSEQFKADPAFANW</sequence>
<dbReference type="GO" id="GO:0046872">
    <property type="term" value="F:metal ion binding"/>
    <property type="evidence" value="ECO:0007669"/>
    <property type="project" value="UniProtKB-KW"/>
</dbReference>
<dbReference type="Pfam" id="PF01077">
    <property type="entry name" value="NIR_SIR"/>
    <property type="match status" value="1"/>
</dbReference>
<organism evidence="6 7">
    <name type="scientific">Rhizobium hidalgonense</name>
    <dbReference type="NCBI Taxonomy" id="1538159"/>
    <lineage>
        <taxon>Bacteria</taxon>
        <taxon>Pseudomonadati</taxon>
        <taxon>Pseudomonadota</taxon>
        <taxon>Alphaproteobacteria</taxon>
        <taxon>Hyphomicrobiales</taxon>
        <taxon>Rhizobiaceae</taxon>
        <taxon>Rhizobium/Agrobacterium group</taxon>
        <taxon>Rhizobium</taxon>
    </lineage>
</organism>
<dbReference type="SUPFAM" id="SSF56014">
    <property type="entry name" value="Nitrite and sulphite reductase 4Fe-4S domain-like"/>
    <property type="match status" value="1"/>
</dbReference>
<keyword evidence="1" id="KW-0004">4Fe-4S</keyword>
<dbReference type="Proteomes" id="UP001268610">
    <property type="component" value="Unassembled WGS sequence"/>
</dbReference>
<evidence type="ECO:0000256" key="1">
    <source>
        <dbReference type="ARBA" id="ARBA00022485"/>
    </source>
</evidence>
<keyword evidence="2" id="KW-0479">Metal-binding</keyword>
<comment type="caution">
    <text evidence="6">The sequence shown here is derived from an EMBL/GenBank/DDBJ whole genome shotgun (WGS) entry which is preliminary data.</text>
</comment>
<feature type="non-terminal residue" evidence="6">
    <location>
        <position position="1"/>
    </location>
</feature>
<dbReference type="GO" id="GO:0051539">
    <property type="term" value="F:4 iron, 4 sulfur cluster binding"/>
    <property type="evidence" value="ECO:0007669"/>
    <property type="project" value="UniProtKB-KW"/>
</dbReference>
<evidence type="ECO:0000256" key="2">
    <source>
        <dbReference type="ARBA" id="ARBA00022723"/>
    </source>
</evidence>
<evidence type="ECO:0000313" key="7">
    <source>
        <dbReference type="Proteomes" id="UP001268610"/>
    </source>
</evidence>
<protein>
    <submittedName>
        <fullName evidence="6">Nitrite/sulfite reductase</fullName>
    </submittedName>
</protein>
<evidence type="ECO:0000259" key="5">
    <source>
        <dbReference type="Pfam" id="PF01077"/>
    </source>
</evidence>
<dbReference type="GO" id="GO:0016491">
    <property type="term" value="F:oxidoreductase activity"/>
    <property type="evidence" value="ECO:0007669"/>
    <property type="project" value="InterPro"/>
</dbReference>
<feature type="domain" description="Nitrite/sulphite reductase 4Fe-4S" evidence="5">
    <location>
        <begin position="4"/>
        <end position="61"/>
    </location>
</feature>